<evidence type="ECO:0000313" key="2">
    <source>
        <dbReference type="Proteomes" id="UP001060085"/>
    </source>
</evidence>
<dbReference type="Proteomes" id="UP001060085">
    <property type="component" value="Linkage Group LG02"/>
</dbReference>
<sequence>MSSYLRKFSFTSKLTSSFSISSSSSAELPAEDSKDDAQHHSSNSNPNNNNDEIERTKIKIMRSLLETQDPSAKDADDFMIRRFLRARDLDIEKASALFLKYLNWRREFVPNGTISPSEIPNDIAHNKLFMQGQDKLGRPIVVVFGGRHYQTSLEEFKRYVTFCLDRICARMPSGQEKFVSIADLVHWGYTNSDVRGYLAALSILQDCYPERLGKLFIVNAPSIFMTAWKVVYPFIDSKTKKKIIFVENKKIRSTLLNDIDESQLPEEYGGKLSLVPIQDC</sequence>
<name>A0ACC0C3I7_CATRO</name>
<comment type="caution">
    <text evidence="1">The sequence shown here is derived from an EMBL/GenBank/DDBJ whole genome shotgun (WGS) entry which is preliminary data.</text>
</comment>
<gene>
    <name evidence="1" type="ORF">M9H77_10407</name>
</gene>
<reference evidence="2" key="1">
    <citation type="journal article" date="2023" name="Nat. Plants">
        <title>Single-cell RNA sequencing provides a high-resolution roadmap for understanding the multicellular compartmentation of specialized metabolism.</title>
        <authorList>
            <person name="Sun S."/>
            <person name="Shen X."/>
            <person name="Li Y."/>
            <person name="Li Y."/>
            <person name="Wang S."/>
            <person name="Li R."/>
            <person name="Zhang H."/>
            <person name="Shen G."/>
            <person name="Guo B."/>
            <person name="Wei J."/>
            <person name="Xu J."/>
            <person name="St-Pierre B."/>
            <person name="Chen S."/>
            <person name="Sun C."/>
        </authorList>
    </citation>
    <scope>NUCLEOTIDE SEQUENCE [LARGE SCALE GENOMIC DNA]</scope>
</reference>
<protein>
    <submittedName>
        <fullName evidence="1">Uncharacterized protein</fullName>
    </submittedName>
</protein>
<proteinExistence type="predicted"/>
<evidence type="ECO:0000313" key="1">
    <source>
        <dbReference type="EMBL" id="KAI5679457.1"/>
    </source>
</evidence>
<keyword evidence="2" id="KW-1185">Reference proteome</keyword>
<organism evidence="1 2">
    <name type="scientific">Catharanthus roseus</name>
    <name type="common">Madagascar periwinkle</name>
    <name type="synonym">Vinca rosea</name>
    <dbReference type="NCBI Taxonomy" id="4058"/>
    <lineage>
        <taxon>Eukaryota</taxon>
        <taxon>Viridiplantae</taxon>
        <taxon>Streptophyta</taxon>
        <taxon>Embryophyta</taxon>
        <taxon>Tracheophyta</taxon>
        <taxon>Spermatophyta</taxon>
        <taxon>Magnoliopsida</taxon>
        <taxon>eudicotyledons</taxon>
        <taxon>Gunneridae</taxon>
        <taxon>Pentapetalae</taxon>
        <taxon>asterids</taxon>
        <taxon>lamiids</taxon>
        <taxon>Gentianales</taxon>
        <taxon>Apocynaceae</taxon>
        <taxon>Rauvolfioideae</taxon>
        <taxon>Vinceae</taxon>
        <taxon>Catharanthinae</taxon>
        <taxon>Catharanthus</taxon>
    </lineage>
</organism>
<dbReference type="EMBL" id="CM044702">
    <property type="protein sequence ID" value="KAI5679457.1"/>
    <property type="molecule type" value="Genomic_DNA"/>
</dbReference>
<accession>A0ACC0C3I7</accession>